<comment type="caution">
    <text evidence="2">The sequence shown here is derived from an EMBL/GenBank/DDBJ whole genome shotgun (WGS) entry which is preliminary data.</text>
</comment>
<dbReference type="RefSeq" id="WP_077540517.1">
    <property type="nucleotide sequence ID" value="NZ_MLHN01000001.1"/>
</dbReference>
<feature type="region of interest" description="Disordered" evidence="1">
    <location>
        <begin position="32"/>
        <end position="63"/>
    </location>
</feature>
<keyword evidence="3" id="KW-1185">Reference proteome</keyword>
<feature type="compositionally biased region" description="Polar residues" evidence="1">
    <location>
        <begin position="32"/>
        <end position="44"/>
    </location>
</feature>
<dbReference type="AlphaFoldDB" id="A0A1V3J9N3"/>
<evidence type="ECO:0000313" key="2">
    <source>
        <dbReference type="EMBL" id="OOF52162.1"/>
    </source>
</evidence>
<organism evidence="2 3">
    <name type="scientific">Rodentibacter genomosp. 1</name>
    <dbReference type="NCBI Taxonomy" id="1908264"/>
    <lineage>
        <taxon>Bacteria</taxon>
        <taxon>Pseudomonadati</taxon>
        <taxon>Pseudomonadota</taxon>
        <taxon>Gammaproteobacteria</taxon>
        <taxon>Pasteurellales</taxon>
        <taxon>Pasteurellaceae</taxon>
        <taxon>Rodentibacter</taxon>
    </lineage>
</organism>
<accession>A0A1V3J9N3</accession>
<protein>
    <submittedName>
        <fullName evidence="2">Uncharacterized protein</fullName>
    </submittedName>
</protein>
<reference evidence="2 3" key="1">
    <citation type="submission" date="2016-10" db="EMBL/GenBank/DDBJ databases">
        <title>Rodentibacter gen. nov. and new species.</title>
        <authorList>
            <person name="Christensen H."/>
        </authorList>
    </citation>
    <scope>NUCLEOTIDE SEQUENCE [LARGE SCALE GENOMIC DNA]</scope>
    <source>
        <strain evidence="3">ppn416</strain>
    </source>
</reference>
<name>A0A1V3J9N3_9PAST</name>
<evidence type="ECO:0000313" key="3">
    <source>
        <dbReference type="Proteomes" id="UP000188481"/>
    </source>
</evidence>
<sequence length="138" mass="14659">MNKMKNIVNVNAVEENLPPTQTEGLVDESVAPQKSTSIQATEAQFASEKLPEEQLEGTVEGSEKGESSFKWYFLGGLAAFGGGIALLSGSRSNGGGQSVEKKTDEAQQGSSIEEQNAMLPPTSLKPQPSVESKTEEKN</sequence>
<feature type="region of interest" description="Disordered" evidence="1">
    <location>
        <begin position="86"/>
        <end position="138"/>
    </location>
</feature>
<evidence type="ECO:0000256" key="1">
    <source>
        <dbReference type="SAM" id="MobiDB-lite"/>
    </source>
</evidence>
<dbReference type="STRING" id="1908264.BKK54_00655"/>
<dbReference type="EMBL" id="MLHN01000001">
    <property type="protein sequence ID" value="OOF52162.1"/>
    <property type="molecule type" value="Genomic_DNA"/>
</dbReference>
<dbReference type="Proteomes" id="UP000188481">
    <property type="component" value="Unassembled WGS sequence"/>
</dbReference>
<gene>
    <name evidence="2" type="ORF">BKK54_00655</name>
</gene>
<proteinExistence type="predicted"/>